<organism evidence="2">
    <name type="scientific">viral metagenome</name>
    <dbReference type="NCBI Taxonomy" id="1070528"/>
    <lineage>
        <taxon>unclassified sequences</taxon>
        <taxon>metagenomes</taxon>
        <taxon>organismal metagenomes</taxon>
    </lineage>
</organism>
<proteinExistence type="predicted"/>
<evidence type="ECO:0000256" key="1">
    <source>
        <dbReference type="SAM" id="Phobius"/>
    </source>
</evidence>
<keyword evidence="1" id="KW-0472">Membrane</keyword>
<dbReference type="EMBL" id="MN740583">
    <property type="protein sequence ID" value="QHU35062.1"/>
    <property type="molecule type" value="Genomic_DNA"/>
</dbReference>
<keyword evidence="1" id="KW-0812">Transmembrane</keyword>
<sequence length="62" mass="7490">MKKHVSFSNNIIVFEYNKNEPIKKIRNIKKLSYGDKKYIGFIPILIFYFLIILLLLLLRNIF</sequence>
<keyword evidence="1" id="KW-1133">Transmembrane helix</keyword>
<accession>A0A6C0M0M2</accession>
<reference evidence="2" key="1">
    <citation type="journal article" date="2020" name="Nature">
        <title>Giant virus diversity and host interactions through global metagenomics.</title>
        <authorList>
            <person name="Schulz F."/>
            <person name="Roux S."/>
            <person name="Paez-Espino D."/>
            <person name="Jungbluth S."/>
            <person name="Walsh D.A."/>
            <person name="Denef V.J."/>
            <person name="McMahon K.D."/>
            <person name="Konstantinidis K.T."/>
            <person name="Eloe-Fadrosh E.A."/>
            <person name="Kyrpides N.C."/>
            <person name="Woyke T."/>
        </authorList>
    </citation>
    <scope>NUCLEOTIDE SEQUENCE</scope>
    <source>
        <strain evidence="2">GVMAG-S-1017745-26</strain>
    </source>
</reference>
<dbReference type="AlphaFoldDB" id="A0A6C0M0M2"/>
<protein>
    <submittedName>
        <fullName evidence="2">Uncharacterized protein</fullName>
    </submittedName>
</protein>
<evidence type="ECO:0000313" key="2">
    <source>
        <dbReference type="EMBL" id="QHU35062.1"/>
    </source>
</evidence>
<feature type="transmembrane region" description="Helical" evidence="1">
    <location>
        <begin position="38"/>
        <end position="58"/>
    </location>
</feature>
<name>A0A6C0M0M2_9ZZZZ</name>